<reference evidence="10 11" key="1">
    <citation type="submission" date="2020-10" db="EMBL/GenBank/DDBJ databases">
        <title>The Coptis chinensis genome and diversification of protoberbering-type alkaloids.</title>
        <authorList>
            <person name="Wang B."/>
            <person name="Shu S."/>
            <person name="Song C."/>
            <person name="Liu Y."/>
        </authorList>
    </citation>
    <scope>NUCLEOTIDE SEQUENCE [LARGE SCALE GENOMIC DNA]</scope>
    <source>
        <strain evidence="10">HL-2020</strain>
        <tissue evidence="10">Leaf</tissue>
    </source>
</reference>
<dbReference type="OrthoDB" id="4062651at2759"/>
<dbReference type="PANTHER" id="PTHR48005">
    <property type="entry name" value="LEUCINE RICH REPEAT KINASE 2"/>
    <property type="match status" value="1"/>
</dbReference>
<dbReference type="InterPro" id="IPR011009">
    <property type="entry name" value="Kinase-like_dom_sf"/>
</dbReference>
<comment type="catalytic activity">
    <reaction evidence="7">
        <text>L-threonyl-[protein] + ATP = O-phospho-L-threonyl-[protein] + ADP + H(+)</text>
        <dbReference type="Rhea" id="RHEA:46608"/>
        <dbReference type="Rhea" id="RHEA-COMP:11060"/>
        <dbReference type="Rhea" id="RHEA-COMP:11605"/>
        <dbReference type="ChEBI" id="CHEBI:15378"/>
        <dbReference type="ChEBI" id="CHEBI:30013"/>
        <dbReference type="ChEBI" id="CHEBI:30616"/>
        <dbReference type="ChEBI" id="CHEBI:61977"/>
        <dbReference type="ChEBI" id="CHEBI:456216"/>
        <dbReference type="EC" id="2.7.11.1"/>
    </reaction>
</comment>
<dbReference type="EMBL" id="JADFTS010000008">
    <property type="protein sequence ID" value="KAF9593704.1"/>
    <property type="molecule type" value="Genomic_DNA"/>
</dbReference>
<evidence type="ECO:0000256" key="8">
    <source>
        <dbReference type="ARBA" id="ARBA00048679"/>
    </source>
</evidence>
<accession>A0A835H7Y6</accession>
<dbReference type="SUPFAM" id="SSF56112">
    <property type="entry name" value="Protein kinase-like (PK-like)"/>
    <property type="match status" value="1"/>
</dbReference>
<dbReference type="InterPro" id="IPR000719">
    <property type="entry name" value="Prot_kinase_dom"/>
</dbReference>
<keyword evidence="6" id="KW-0067">ATP-binding</keyword>
<dbReference type="Proteomes" id="UP000631114">
    <property type="component" value="Unassembled WGS sequence"/>
</dbReference>
<comment type="catalytic activity">
    <reaction evidence="8">
        <text>L-seryl-[protein] + ATP = O-phospho-L-seryl-[protein] + ADP + H(+)</text>
        <dbReference type="Rhea" id="RHEA:17989"/>
        <dbReference type="Rhea" id="RHEA-COMP:9863"/>
        <dbReference type="Rhea" id="RHEA-COMP:11604"/>
        <dbReference type="ChEBI" id="CHEBI:15378"/>
        <dbReference type="ChEBI" id="CHEBI:29999"/>
        <dbReference type="ChEBI" id="CHEBI:30616"/>
        <dbReference type="ChEBI" id="CHEBI:83421"/>
        <dbReference type="ChEBI" id="CHEBI:456216"/>
        <dbReference type="EC" id="2.7.11.1"/>
    </reaction>
</comment>
<keyword evidence="3" id="KW-0808">Transferase</keyword>
<dbReference type="PANTHER" id="PTHR48005:SF85">
    <property type="entry name" value="PROTEIN KINASE DOMAIN-CONTAINING PROTEIN"/>
    <property type="match status" value="1"/>
</dbReference>
<proteinExistence type="predicted"/>
<dbReference type="Pfam" id="PF00069">
    <property type="entry name" value="Pkinase"/>
    <property type="match status" value="1"/>
</dbReference>
<dbReference type="InterPro" id="IPR008271">
    <property type="entry name" value="Ser/Thr_kinase_AS"/>
</dbReference>
<dbReference type="InterPro" id="IPR051420">
    <property type="entry name" value="Ser_Thr_Kinases_DiverseReg"/>
</dbReference>
<feature type="domain" description="Protein kinase" evidence="9">
    <location>
        <begin position="1"/>
        <end position="143"/>
    </location>
</feature>
<evidence type="ECO:0000256" key="7">
    <source>
        <dbReference type="ARBA" id="ARBA00047899"/>
    </source>
</evidence>
<keyword evidence="4" id="KW-0547">Nucleotide-binding</keyword>
<sequence length="143" mass="15364">MHHGCSRSIIHCDVKSSNILLDANFNATIADFGLAKMLVKHGESDTMSACGSVSTDTFAGGSYVPVLYLQRDLQCGGIASPTRCGPRQINARSRAPPRFEIKARSQLVFEVLVAVLIFSWDKTGGVRLSSINSKARSTTGCKS</sequence>
<evidence type="ECO:0000256" key="6">
    <source>
        <dbReference type="ARBA" id="ARBA00022840"/>
    </source>
</evidence>
<keyword evidence="5" id="KW-0418">Kinase</keyword>
<evidence type="ECO:0000259" key="9">
    <source>
        <dbReference type="PROSITE" id="PS50011"/>
    </source>
</evidence>
<dbReference type="EC" id="2.7.11.1" evidence="1"/>
<gene>
    <name evidence="10" type="ORF">IFM89_024642</name>
</gene>
<keyword evidence="11" id="KW-1185">Reference proteome</keyword>
<organism evidence="10 11">
    <name type="scientific">Coptis chinensis</name>
    <dbReference type="NCBI Taxonomy" id="261450"/>
    <lineage>
        <taxon>Eukaryota</taxon>
        <taxon>Viridiplantae</taxon>
        <taxon>Streptophyta</taxon>
        <taxon>Embryophyta</taxon>
        <taxon>Tracheophyta</taxon>
        <taxon>Spermatophyta</taxon>
        <taxon>Magnoliopsida</taxon>
        <taxon>Ranunculales</taxon>
        <taxon>Ranunculaceae</taxon>
        <taxon>Coptidoideae</taxon>
        <taxon>Coptis</taxon>
    </lineage>
</organism>
<dbReference type="AlphaFoldDB" id="A0A835H7Y6"/>
<name>A0A835H7Y6_9MAGN</name>
<evidence type="ECO:0000256" key="2">
    <source>
        <dbReference type="ARBA" id="ARBA00022527"/>
    </source>
</evidence>
<protein>
    <recommendedName>
        <fullName evidence="1">non-specific serine/threonine protein kinase</fullName>
        <ecNumber evidence="1">2.7.11.1</ecNumber>
    </recommendedName>
</protein>
<evidence type="ECO:0000256" key="3">
    <source>
        <dbReference type="ARBA" id="ARBA00022679"/>
    </source>
</evidence>
<evidence type="ECO:0000313" key="10">
    <source>
        <dbReference type="EMBL" id="KAF9593704.1"/>
    </source>
</evidence>
<keyword evidence="2" id="KW-0723">Serine/threonine-protein kinase</keyword>
<dbReference type="PROSITE" id="PS00108">
    <property type="entry name" value="PROTEIN_KINASE_ST"/>
    <property type="match status" value="1"/>
</dbReference>
<dbReference type="PROSITE" id="PS50011">
    <property type="entry name" value="PROTEIN_KINASE_DOM"/>
    <property type="match status" value="1"/>
</dbReference>
<dbReference type="GO" id="GO:0005524">
    <property type="term" value="F:ATP binding"/>
    <property type="evidence" value="ECO:0007669"/>
    <property type="project" value="UniProtKB-KW"/>
</dbReference>
<evidence type="ECO:0000256" key="1">
    <source>
        <dbReference type="ARBA" id="ARBA00012513"/>
    </source>
</evidence>
<evidence type="ECO:0000313" key="11">
    <source>
        <dbReference type="Proteomes" id="UP000631114"/>
    </source>
</evidence>
<evidence type="ECO:0000256" key="5">
    <source>
        <dbReference type="ARBA" id="ARBA00022777"/>
    </source>
</evidence>
<evidence type="ECO:0000256" key="4">
    <source>
        <dbReference type="ARBA" id="ARBA00022741"/>
    </source>
</evidence>
<dbReference type="Gene3D" id="1.10.510.10">
    <property type="entry name" value="Transferase(Phosphotransferase) domain 1"/>
    <property type="match status" value="1"/>
</dbReference>
<comment type="caution">
    <text evidence="10">The sequence shown here is derived from an EMBL/GenBank/DDBJ whole genome shotgun (WGS) entry which is preliminary data.</text>
</comment>
<dbReference type="GO" id="GO:0004674">
    <property type="term" value="F:protein serine/threonine kinase activity"/>
    <property type="evidence" value="ECO:0007669"/>
    <property type="project" value="UniProtKB-KW"/>
</dbReference>